<proteinExistence type="predicted"/>
<reference evidence="1 2" key="2">
    <citation type="submission" date="2017-10" db="EMBL/GenBank/DDBJ databases">
        <title>Genome analyses suggest a sexual origin of heterokaryosis in a supposedly ancient asexual fungus.</title>
        <authorList>
            <person name="Corradi N."/>
            <person name="Sedzielewska K."/>
            <person name="Noel J."/>
            <person name="Charron P."/>
            <person name="Farinelli L."/>
            <person name="Marton T."/>
            <person name="Kruger M."/>
            <person name="Pelin A."/>
            <person name="Brachmann A."/>
            <person name="Corradi N."/>
        </authorList>
    </citation>
    <scope>NUCLEOTIDE SEQUENCE [LARGE SCALE GENOMIC DNA]</scope>
    <source>
        <strain evidence="1 2">A1</strain>
    </source>
</reference>
<protein>
    <submittedName>
        <fullName evidence="1">Uncharacterized protein</fullName>
    </submittedName>
</protein>
<dbReference type="EMBL" id="LLXH01003129">
    <property type="protein sequence ID" value="PKC54606.1"/>
    <property type="molecule type" value="Genomic_DNA"/>
</dbReference>
<dbReference type="Proteomes" id="UP000232688">
    <property type="component" value="Unassembled WGS sequence"/>
</dbReference>
<accession>A0A2N0QU89</accession>
<sequence length="191" mass="23142">MSNDSKPNHGIVKLIEDQKHLKYFEWSNSFDDSFKDDDPYEQILLALEKNVESLNYLNIFFQDVEDYKHTLLHEILPYDIIYFGFNDDGFNKDFLNFIRKVYKKYPSIEYLSILILPTKDNFIELKNLLKRYILEEISENWRGRRALSIFTIDSIYIGEDYTKVINEYKSNRVIKDFEYSRFDYGINYCHR</sequence>
<evidence type="ECO:0000313" key="1">
    <source>
        <dbReference type="EMBL" id="PKC54606.1"/>
    </source>
</evidence>
<gene>
    <name evidence="1" type="ORF">RhiirA1_476991</name>
</gene>
<dbReference type="AlphaFoldDB" id="A0A2N0QU89"/>
<organism evidence="1 2">
    <name type="scientific">Rhizophagus irregularis</name>
    <dbReference type="NCBI Taxonomy" id="588596"/>
    <lineage>
        <taxon>Eukaryota</taxon>
        <taxon>Fungi</taxon>
        <taxon>Fungi incertae sedis</taxon>
        <taxon>Mucoromycota</taxon>
        <taxon>Glomeromycotina</taxon>
        <taxon>Glomeromycetes</taxon>
        <taxon>Glomerales</taxon>
        <taxon>Glomeraceae</taxon>
        <taxon>Rhizophagus</taxon>
    </lineage>
</organism>
<evidence type="ECO:0000313" key="2">
    <source>
        <dbReference type="Proteomes" id="UP000232688"/>
    </source>
</evidence>
<comment type="caution">
    <text evidence="1">The sequence shown here is derived from an EMBL/GenBank/DDBJ whole genome shotgun (WGS) entry which is preliminary data.</text>
</comment>
<dbReference type="VEuPathDB" id="FungiDB:RhiirA1_476991"/>
<name>A0A2N0QU89_9GLOM</name>
<reference evidence="1 2" key="1">
    <citation type="submission" date="2017-10" db="EMBL/GenBank/DDBJ databases">
        <title>Extensive intraspecific genome diversity in a model arbuscular mycorrhizal fungus.</title>
        <authorList>
            <person name="Chen E.C.H."/>
            <person name="Morin E."/>
            <person name="Baudet D."/>
            <person name="Noel J."/>
            <person name="Ndikumana S."/>
            <person name="Charron P."/>
            <person name="St-Onge C."/>
            <person name="Giorgi J."/>
            <person name="Grigoriev I.V."/>
            <person name="Roux C."/>
            <person name="Martin F.M."/>
            <person name="Corradi N."/>
        </authorList>
    </citation>
    <scope>NUCLEOTIDE SEQUENCE [LARGE SCALE GENOMIC DNA]</scope>
    <source>
        <strain evidence="1 2">A1</strain>
    </source>
</reference>